<proteinExistence type="predicted"/>
<name>A9VBN4_MONBE</name>
<accession>A9VBN4</accession>
<feature type="compositionally biased region" description="Basic and acidic residues" evidence="1">
    <location>
        <begin position="466"/>
        <end position="485"/>
    </location>
</feature>
<organism evidence="3 4">
    <name type="scientific">Monosiga brevicollis</name>
    <name type="common">Choanoflagellate</name>
    <dbReference type="NCBI Taxonomy" id="81824"/>
    <lineage>
        <taxon>Eukaryota</taxon>
        <taxon>Choanoflagellata</taxon>
        <taxon>Craspedida</taxon>
        <taxon>Salpingoecidae</taxon>
        <taxon>Monosiga</taxon>
    </lineage>
</organism>
<dbReference type="EMBL" id="CH991577">
    <property type="protein sequence ID" value="EDQ85128.1"/>
    <property type="molecule type" value="Genomic_DNA"/>
</dbReference>
<gene>
    <name evidence="3" type="ORF">MONBRDRAFT_29627</name>
</gene>
<feature type="region of interest" description="Disordered" evidence="1">
    <location>
        <begin position="86"/>
        <end position="112"/>
    </location>
</feature>
<dbReference type="InterPro" id="IPR002048">
    <property type="entry name" value="EF_hand_dom"/>
</dbReference>
<dbReference type="SUPFAM" id="SSF47473">
    <property type="entry name" value="EF-hand"/>
    <property type="match status" value="1"/>
</dbReference>
<feature type="region of interest" description="Disordered" evidence="1">
    <location>
        <begin position="392"/>
        <end position="704"/>
    </location>
</feature>
<feature type="region of interest" description="Disordered" evidence="1">
    <location>
        <begin position="1"/>
        <end position="24"/>
    </location>
</feature>
<feature type="compositionally biased region" description="Polar residues" evidence="1">
    <location>
        <begin position="762"/>
        <end position="777"/>
    </location>
</feature>
<evidence type="ECO:0000259" key="2">
    <source>
        <dbReference type="PROSITE" id="PS50222"/>
    </source>
</evidence>
<dbReference type="eggNOG" id="ENOG502RY8U">
    <property type="taxonomic scope" value="Eukaryota"/>
</dbReference>
<evidence type="ECO:0000313" key="3">
    <source>
        <dbReference type="EMBL" id="EDQ85128.1"/>
    </source>
</evidence>
<feature type="region of interest" description="Disordered" evidence="1">
    <location>
        <begin position="754"/>
        <end position="778"/>
    </location>
</feature>
<dbReference type="InterPro" id="IPR011992">
    <property type="entry name" value="EF-hand-dom_pair"/>
</dbReference>
<dbReference type="Gene3D" id="1.10.238.10">
    <property type="entry name" value="EF-hand"/>
    <property type="match status" value="1"/>
</dbReference>
<dbReference type="AlphaFoldDB" id="A9VBN4"/>
<dbReference type="PANTHER" id="PTHR35538:SF3">
    <property type="entry name" value="C-TYPE LECTIN DOMAIN-CONTAINING PROTEIN"/>
    <property type="match status" value="1"/>
</dbReference>
<dbReference type="RefSeq" id="XP_001750132.1">
    <property type="nucleotide sequence ID" value="XM_001750080.1"/>
</dbReference>
<dbReference type="GeneID" id="5895371"/>
<dbReference type="InParanoid" id="A9VBN4"/>
<dbReference type="Proteomes" id="UP000001357">
    <property type="component" value="Unassembled WGS sequence"/>
</dbReference>
<feature type="compositionally biased region" description="Polar residues" evidence="1">
    <location>
        <begin position="503"/>
        <end position="516"/>
    </location>
</feature>
<feature type="region of interest" description="Disordered" evidence="1">
    <location>
        <begin position="315"/>
        <end position="366"/>
    </location>
</feature>
<evidence type="ECO:0000313" key="4">
    <source>
        <dbReference type="Proteomes" id="UP000001357"/>
    </source>
</evidence>
<feature type="compositionally biased region" description="Basic and acidic residues" evidence="1">
    <location>
        <begin position="9"/>
        <end position="20"/>
    </location>
</feature>
<dbReference type="PANTHER" id="PTHR35538">
    <property type="entry name" value="LIG_CHAN-GLU_BD DOMAIN-CONTAINING PROTEIN"/>
    <property type="match status" value="1"/>
</dbReference>
<feature type="compositionally biased region" description="Polar residues" evidence="1">
    <location>
        <begin position="103"/>
        <end position="112"/>
    </location>
</feature>
<keyword evidence="4" id="KW-1185">Reference proteome</keyword>
<feature type="region of interest" description="Disordered" evidence="1">
    <location>
        <begin position="153"/>
        <end position="174"/>
    </location>
</feature>
<feature type="domain" description="EF-hand" evidence="2">
    <location>
        <begin position="797"/>
        <end position="832"/>
    </location>
</feature>
<evidence type="ECO:0000256" key="1">
    <source>
        <dbReference type="SAM" id="MobiDB-lite"/>
    </source>
</evidence>
<reference evidence="3 4" key="1">
    <citation type="journal article" date="2008" name="Nature">
        <title>The genome of the choanoflagellate Monosiga brevicollis and the origin of metazoans.</title>
        <authorList>
            <consortium name="JGI Sequencing"/>
            <person name="King N."/>
            <person name="Westbrook M.J."/>
            <person name="Young S.L."/>
            <person name="Kuo A."/>
            <person name="Abedin M."/>
            <person name="Chapman J."/>
            <person name="Fairclough S."/>
            <person name="Hellsten U."/>
            <person name="Isogai Y."/>
            <person name="Letunic I."/>
            <person name="Marr M."/>
            <person name="Pincus D."/>
            <person name="Putnam N."/>
            <person name="Rokas A."/>
            <person name="Wright K.J."/>
            <person name="Zuzow R."/>
            <person name="Dirks W."/>
            <person name="Good M."/>
            <person name="Goodstein D."/>
            <person name="Lemons D."/>
            <person name="Li W."/>
            <person name="Lyons J.B."/>
            <person name="Morris A."/>
            <person name="Nichols S."/>
            <person name="Richter D.J."/>
            <person name="Salamov A."/>
            <person name="Bork P."/>
            <person name="Lim W.A."/>
            <person name="Manning G."/>
            <person name="Miller W.T."/>
            <person name="McGinnis W."/>
            <person name="Shapiro H."/>
            <person name="Tjian R."/>
            <person name="Grigoriev I.V."/>
            <person name="Rokhsar D."/>
        </authorList>
    </citation>
    <scope>NUCLEOTIDE SEQUENCE [LARGE SCALE GENOMIC DNA]</scope>
    <source>
        <strain evidence="4">MX1 / ATCC 50154</strain>
    </source>
</reference>
<feature type="region of interest" description="Disordered" evidence="1">
    <location>
        <begin position="717"/>
        <end position="738"/>
    </location>
</feature>
<dbReference type="GO" id="GO:0005509">
    <property type="term" value="F:calcium ion binding"/>
    <property type="evidence" value="ECO:0007669"/>
    <property type="project" value="InterPro"/>
</dbReference>
<dbReference type="PROSITE" id="PS50222">
    <property type="entry name" value="EF_HAND_2"/>
    <property type="match status" value="1"/>
</dbReference>
<feature type="compositionally biased region" description="Polar residues" evidence="1">
    <location>
        <begin position="637"/>
        <end position="652"/>
    </location>
</feature>
<dbReference type="STRING" id="81824.A9VBN4"/>
<sequence>MGPQGQEDQSLKECPPEDGRPTMASTALETMSGPLATANTASVATVATVAIAATAATATTAPGQHTTTALDQDAIGIAIDTPVGIASSSPSASGSSSLRNVVGSKQTAFSPRTTGDRIMLPAETLGAPLGSTLNERADSSAICNAAPFVEGSPTQSPLGLEAQPVTSEEASPPESMTDAHVEELLSKLPNEIAKNAEDVKFINFIIRLPINARVLLLRGQRDRDVLVVADSSRRSDNRYQCQHCFPVRVGGGYVFIGFANGDGLCIECGRALNFNLNEERRRRQFEWANEFESKFGADNHWDFWDQLAASSRHRVVKVSTPTAPVTKPARKNPKPTPPVSARVSAAASRKASDASLSSDAPPTLSPVQSVVTSVSMDVPFVEAAIPQPLDTLTDVIPDSVDIPSTDSQEPTPDPTQPALDEPDDTVVDSSKNTQRSRADSPAVSEAGNQDMQNHPLAATSNLEPELEPHLEPDVQLESKPDEPDHQSGAQPAAVEESILAPSSAKQPTAVVSSSNDCALEPSVELPPQCAPMIDEPSVPEPTAAPQEEMTAEEAEVEAAQAKPARKRAPMPPPPPRVKEIDEPIASQTPAPEPELPSAKPSTPQPLEEPPVPVVRLPRPPRPPKGRGKTSKLFGPRFNSSKAQAPPSITTSAEILPSTPPQVVTAPLPVGSEADDSSEASDNGEGLETIETRGGTTSKVEAPSDSLASIRAALLAEEPEEAAEDVKAKRKPMPGARRVENSRLAALRRIPAGFTKQRKKKTASQSKLAPSPSKSNADQAGLAATADYLSQFSMLDTKTTHRYKRIFNAADRRGAGCLSASELGDALRLVCDAPISQREMEFVVRVLELTDEDAIDSSGMQLKSSLNFRLFSVVAALAEKVTQLDHKLRANINSLDFHGLEAKLQTARDLFYVNDIKQEGSISFESLRVELQAGNVSDAHQAEIFSRLGNDGLDDLSFMEYLAYVPLFLDIHDAVCTNPLDMSLFR</sequence>
<protein>
    <recommendedName>
        <fullName evidence="2">EF-hand domain-containing protein</fullName>
    </recommendedName>
</protein>
<feature type="compositionally biased region" description="Pro residues" evidence="1">
    <location>
        <begin position="602"/>
        <end position="620"/>
    </location>
</feature>
<feature type="compositionally biased region" description="Low complexity" evidence="1">
    <location>
        <begin position="339"/>
        <end position="362"/>
    </location>
</feature>
<feature type="compositionally biased region" description="Low complexity" evidence="1">
    <location>
        <begin position="86"/>
        <end position="97"/>
    </location>
</feature>
<dbReference type="KEGG" id="mbr:MONBRDRAFT_29627"/>